<evidence type="ECO:0000313" key="2">
    <source>
        <dbReference type="WBParaSite" id="ECPE_0000991601-mRNA-1"/>
    </source>
</evidence>
<accession>A0A183ASF0</accession>
<feature type="compositionally biased region" description="Polar residues" evidence="1">
    <location>
        <begin position="60"/>
        <end position="74"/>
    </location>
</feature>
<dbReference type="WBParaSite" id="ECPE_0000991601-mRNA-1">
    <property type="protein sequence ID" value="ECPE_0000991601-mRNA-1"/>
    <property type="gene ID" value="ECPE_0000991601"/>
</dbReference>
<sequence>LAQISREHKTLRSGETQRRRTFAKKINFEILPDESAYHRPLPVPATGHFSRPSSRVHESGNYSRSSVNSHSEPQLNKLFKTTRLPTRLRSKDTGLLAASPVLQEVHEDESDTRTTDEPLTVRDGSNTNLTMGHRMPTTRFSSVMAQTKAESARRASVPVEFDAAFTTPKWSIEDTDASTETNETFPVADSALTCCITTDDLTKLSLLLPTHLADYLREELIKSAQRRTIPQPSGGLFQFSRQPAEHLGLCPLTQATNSDHSRHSSQTHNESVTMDDAAGSITCADAACQVDGLLIPSSVTQWPLRSHSASLFLPIGEYKIDHVYLSANDYQNALHNAAYPDDLEHVALSDRLTCAIDLGDGVFELAPSAELSNGADTEFATPSTMMSSSFHSTRTNLSNRSEAAANWLHAPSADEMNQSSSRPDELGATPTTGKDHWLARRRARCDSSSVERQGKFTPFRLHVMLVVFSKFAVI</sequence>
<feature type="compositionally biased region" description="Basic and acidic residues" evidence="1">
    <location>
        <begin position="111"/>
        <end position="120"/>
    </location>
</feature>
<protein>
    <submittedName>
        <fullName evidence="2">FSA_C domain-containing protein</fullName>
    </submittedName>
</protein>
<proteinExistence type="predicted"/>
<organism evidence="2">
    <name type="scientific">Echinostoma caproni</name>
    <dbReference type="NCBI Taxonomy" id="27848"/>
    <lineage>
        <taxon>Eukaryota</taxon>
        <taxon>Metazoa</taxon>
        <taxon>Spiralia</taxon>
        <taxon>Lophotrochozoa</taxon>
        <taxon>Platyhelminthes</taxon>
        <taxon>Trematoda</taxon>
        <taxon>Digenea</taxon>
        <taxon>Plagiorchiida</taxon>
        <taxon>Echinostomata</taxon>
        <taxon>Echinostomatoidea</taxon>
        <taxon>Echinostomatidae</taxon>
        <taxon>Echinostoma</taxon>
    </lineage>
</organism>
<dbReference type="AlphaFoldDB" id="A0A183ASF0"/>
<name>A0A183ASF0_9TREM</name>
<feature type="region of interest" description="Disordered" evidence="1">
    <location>
        <begin position="37"/>
        <end position="82"/>
    </location>
</feature>
<feature type="region of interest" description="Disordered" evidence="1">
    <location>
        <begin position="98"/>
        <end position="134"/>
    </location>
</feature>
<evidence type="ECO:0000256" key="1">
    <source>
        <dbReference type="SAM" id="MobiDB-lite"/>
    </source>
</evidence>
<reference evidence="2" key="1">
    <citation type="submission" date="2016-06" db="UniProtKB">
        <authorList>
            <consortium name="WormBaseParasite"/>
        </authorList>
    </citation>
    <scope>IDENTIFICATION</scope>
</reference>
<feature type="region of interest" description="Disordered" evidence="1">
    <location>
        <begin position="412"/>
        <end position="444"/>
    </location>
</feature>